<dbReference type="InterPro" id="IPR002792">
    <property type="entry name" value="TRAM_dom"/>
</dbReference>
<dbReference type="PROSITE" id="PS01230">
    <property type="entry name" value="TRMA_1"/>
    <property type="match status" value="1"/>
</dbReference>
<dbReference type="InterPro" id="IPR010280">
    <property type="entry name" value="U5_MeTrfase_fam"/>
</dbReference>
<evidence type="ECO:0000259" key="6">
    <source>
        <dbReference type="PROSITE" id="PS50926"/>
    </source>
</evidence>
<feature type="domain" description="TRAM" evidence="6">
    <location>
        <begin position="92"/>
        <end position="150"/>
    </location>
</feature>
<evidence type="ECO:0000313" key="7">
    <source>
        <dbReference type="EMBL" id="KAK4524515.1"/>
    </source>
</evidence>
<gene>
    <name evidence="7" type="ORF">GAYE_SCF04G2416</name>
</gene>
<feature type="active site" evidence="5">
    <location>
        <position position="546"/>
    </location>
</feature>
<dbReference type="GO" id="GO:0001510">
    <property type="term" value="P:RNA methylation"/>
    <property type="evidence" value="ECO:0007669"/>
    <property type="project" value="UniProtKB-ARBA"/>
</dbReference>
<keyword evidence="3 4" id="KW-0949">S-adenosyl-L-methionine</keyword>
<evidence type="ECO:0000256" key="5">
    <source>
        <dbReference type="PROSITE-ProRule" id="PRU10015"/>
    </source>
</evidence>
<feature type="binding site" evidence="4">
    <location>
        <position position="463"/>
    </location>
    <ligand>
        <name>S-adenosyl-L-methionine</name>
        <dbReference type="ChEBI" id="CHEBI:59789"/>
    </ligand>
</feature>
<dbReference type="GO" id="GO:0006396">
    <property type="term" value="P:RNA processing"/>
    <property type="evidence" value="ECO:0007669"/>
    <property type="project" value="InterPro"/>
</dbReference>
<dbReference type="SUPFAM" id="SSF50249">
    <property type="entry name" value="Nucleic acid-binding proteins"/>
    <property type="match status" value="1"/>
</dbReference>
<dbReference type="Pfam" id="PF05958">
    <property type="entry name" value="tRNA_U5-meth_tr"/>
    <property type="match status" value="1"/>
</dbReference>
<dbReference type="SUPFAM" id="SSF53335">
    <property type="entry name" value="S-adenosyl-L-methionine-dependent methyltransferases"/>
    <property type="match status" value="1"/>
</dbReference>
<evidence type="ECO:0000256" key="2">
    <source>
        <dbReference type="ARBA" id="ARBA00022679"/>
    </source>
</evidence>
<accession>A0AAV9IAR3</accession>
<dbReference type="Gene3D" id="2.40.50.1070">
    <property type="match status" value="1"/>
</dbReference>
<evidence type="ECO:0000256" key="1">
    <source>
        <dbReference type="ARBA" id="ARBA00022603"/>
    </source>
</evidence>
<dbReference type="InterPro" id="IPR030391">
    <property type="entry name" value="MeTrfase_TrmA_CS"/>
</dbReference>
<evidence type="ECO:0000256" key="3">
    <source>
        <dbReference type="ARBA" id="ARBA00022691"/>
    </source>
</evidence>
<dbReference type="PROSITE" id="PS50926">
    <property type="entry name" value="TRAM"/>
    <property type="match status" value="1"/>
</dbReference>
<dbReference type="InterPro" id="IPR029063">
    <property type="entry name" value="SAM-dependent_MTases_sf"/>
</dbReference>
<dbReference type="FunFam" id="3.40.50.150:FF:000009">
    <property type="entry name" value="23S rRNA (Uracil(1939)-C(5))-methyltransferase RlmD"/>
    <property type="match status" value="1"/>
</dbReference>
<feature type="binding site" evidence="4">
    <location>
        <position position="442"/>
    </location>
    <ligand>
        <name>S-adenosyl-L-methionine</name>
        <dbReference type="ChEBI" id="CHEBI:59789"/>
    </ligand>
</feature>
<comment type="similarity">
    <text evidence="4">Belongs to the class I-like SAM-binding methyltransferase superfamily. RNA M5U methyltransferase family.</text>
</comment>
<proteinExistence type="inferred from homology"/>
<dbReference type="Pfam" id="PF01938">
    <property type="entry name" value="TRAM"/>
    <property type="match status" value="1"/>
</dbReference>
<feature type="binding site" evidence="4">
    <location>
        <position position="413"/>
    </location>
    <ligand>
        <name>S-adenosyl-L-methionine</name>
        <dbReference type="ChEBI" id="CHEBI:59789"/>
    </ligand>
</feature>
<dbReference type="InterPro" id="IPR030390">
    <property type="entry name" value="MeTrfase_TrmA_AS"/>
</dbReference>
<dbReference type="Proteomes" id="UP001300502">
    <property type="component" value="Unassembled WGS sequence"/>
</dbReference>
<sequence>MIAFSNCTTSRLTTHLSSAVFFLSTQNTRYVCKHMEKNIDAAIRKGNFFWGRSILLFSTTVDRFNNNAKLATCSSLSKESNIQSSNATQKVPVKRGEEVTVKIQGLVTGGDGISRIGRYVVMVPHSVPGQVVKVVITRVRSSYANAKVVQVVEESPYKVEPVCKHFGPFGCGGCKFQHISYDKQLEEKYEQILRHYEGLFTRLASSSCAEKQTLKPMIGSPLIYGYRNKMEFTFGNRRWIPIDLHQQDSAENESISNDQQVGGDDFVLGLKPSGHFDKVLPIEYCHLQESIANEIMNFVQKRTAEMQTSAYDVYSHQGFLRNLVIRTANNIRNEMEVMVNFVTSFGEDSKLLQPLALELAKEFPCIKSIVQNFTTSKGGASRGEEEQILFGCNYIQHYMLGRTLRFTANCFFQTNPLQTEKLYQLVREAANLNRKDVLLDLFCGIGSIGLCLASDCKYVYGIDVVEEAIQMAKVNAEINQVKNAEFILANLEKSSLQDPEIQRLFHRNGILPPNVVIVDPPRGGLHSRLIKWLRWLKPNRIIYVSCNPATQVRDLESLCLVQRYRLVSVQPIDMFPHTPHMECIAVLERM</sequence>
<dbReference type="NCBIfam" id="TIGR00479">
    <property type="entry name" value="rumA"/>
    <property type="match status" value="1"/>
</dbReference>
<dbReference type="Gene3D" id="2.40.50.140">
    <property type="entry name" value="Nucleic acid-binding proteins"/>
    <property type="match status" value="1"/>
</dbReference>
<dbReference type="PROSITE" id="PS51687">
    <property type="entry name" value="SAM_MT_RNA_M5U"/>
    <property type="match status" value="1"/>
</dbReference>
<protein>
    <recommendedName>
        <fullName evidence="6">TRAM domain-containing protein</fullName>
    </recommendedName>
</protein>
<keyword evidence="2 4" id="KW-0808">Transferase</keyword>
<dbReference type="InterPro" id="IPR012340">
    <property type="entry name" value="NA-bd_OB-fold"/>
</dbReference>
<comment type="caution">
    <text evidence="7">The sequence shown here is derived from an EMBL/GenBank/DDBJ whole genome shotgun (WGS) entry which is preliminary data.</text>
</comment>
<dbReference type="PANTHER" id="PTHR11061:SF30">
    <property type="entry name" value="TRNA (URACIL(54)-C(5))-METHYLTRANSFERASE"/>
    <property type="match status" value="1"/>
</dbReference>
<dbReference type="GO" id="GO:0008757">
    <property type="term" value="F:S-adenosylmethionine-dependent methyltransferase activity"/>
    <property type="evidence" value="ECO:0007669"/>
    <property type="project" value="UniProtKB-ARBA"/>
</dbReference>
<dbReference type="Gene3D" id="3.40.50.150">
    <property type="entry name" value="Vaccinia Virus protein VP39"/>
    <property type="match status" value="1"/>
</dbReference>
<keyword evidence="1 4" id="KW-0489">Methyltransferase</keyword>
<keyword evidence="8" id="KW-1185">Reference proteome</keyword>
<evidence type="ECO:0000256" key="4">
    <source>
        <dbReference type="PROSITE-ProRule" id="PRU01024"/>
    </source>
</evidence>
<organism evidence="7 8">
    <name type="scientific">Galdieria yellowstonensis</name>
    <dbReference type="NCBI Taxonomy" id="3028027"/>
    <lineage>
        <taxon>Eukaryota</taxon>
        <taxon>Rhodophyta</taxon>
        <taxon>Bangiophyceae</taxon>
        <taxon>Galdieriales</taxon>
        <taxon>Galdieriaceae</taxon>
        <taxon>Galdieria</taxon>
    </lineage>
</organism>
<evidence type="ECO:0000313" key="8">
    <source>
        <dbReference type="Proteomes" id="UP001300502"/>
    </source>
</evidence>
<name>A0AAV9IAR3_9RHOD</name>
<feature type="active site" description="Nucleophile" evidence="4">
    <location>
        <position position="546"/>
    </location>
</feature>
<dbReference type="PANTHER" id="PTHR11061">
    <property type="entry name" value="RNA M5U METHYLTRANSFERASE"/>
    <property type="match status" value="1"/>
</dbReference>
<dbReference type="GO" id="GO:0008173">
    <property type="term" value="F:RNA methyltransferase activity"/>
    <property type="evidence" value="ECO:0007669"/>
    <property type="project" value="InterPro"/>
</dbReference>
<dbReference type="PROSITE" id="PS01231">
    <property type="entry name" value="TRMA_2"/>
    <property type="match status" value="1"/>
</dbReference>
<dbReference type="EMBL" id="JANCYU010000024">
    <property type="protein sequence ID" value="KAK4524515.1"/>
    <property type="molecule type" value="Genomic_DNA"/>
</dbReference>
<dbReference type="AlphaFoldDB" id="A0AAV9IAR3"/>
<reference evidence="7 8" key="1">
    <citation type="submission" date="2022-07" db="EMBL/GenBank/DDBJ databases">
        <title>Genome-wide signatures of adaptation to extreme environments.</title>
        <authorList>
            <person name="Cho C.H."/>
            <person name="Yoon H.S."/>
        </authorList>
    </citation>
    <scope>NUCLEOTIDE SEQUENCE [LARGE SCALE GENOMIC DNA]</scope>
    <source>
        <strain evidence="7 8">108.79 E11</strain>
    </source>
</reference>
<feature type="binding site" evidence="4">
    <location>
        <position position="519"/>
    </location>
    <ligand>
        <name>S-adenosyl-L-methionine</name>
        <dbReference type="ChEBI" id="CHEBI:59789"/>
    </ligand>
</feature>
<dbReference type="CDD" id="cd02440">
    <property type="entry name" value="AdoMet_MTases"/>
    <property type="match status" value="1"/>
</dbReference>